<comment type="subcellular location">
    <subcellularLocation>
        <location evidence="1">Cell inner membrane</location>
        <topology evidence="1">Multi-pass membrane protein</topology>
    </subcellularLocation>
</comment>
<keyword evidence="5" id="KW-0997">Cell inner membrane</keyword>
<feature type="transmembrane region" description="Helical" evidence="12">
    <location>
        <begin position="274"/>
        <end position="293"/>
    </location>
</feature>
<evidence type="ECO:0000313" key="13">
    <source>
        <dbReference type="EMBL" id="KUG26543.1"/>
    </source>
</evidence>
<gene>
    <name evidence="13" type="ORF">ASZ90_003621</name>
</gene>
<dbReference type="GO" id="GO:0005886">
    <property type="term" value="C:plasma membrane"/>
    <property type="evidence" value="ECO:0007669"/>
    <property type="project" value="UniProtKB-SubCell"/>
</dbReference>
<evidence type="ECO:0000256" key="10">
    <source>
        <dbReference type="ARBA" id="ARBA00023065"/>
    </source>
</evidence>
<dbReference type="NCBIfam" id="TIGR00933">
    <property type="entry name" value="2a38"/>
    <property type="match status" value="1"/>
</dbReference>
<sequence length="482" mass="53064">MLNLKIIINFIGVVLILNGLFMMLGIPFSIYYGDNDIVVLLGCGIGIALLGFFLVLLTRDHEKEISKREGYIVVSVTWIIMALFGAIPFVIHGAIPSYTDAFFETMSGFTTTGASILDDIESVPHGLLFWRSMTQWLGGMGVIVLSIAILPMLGIGGMQLFVAEVPGPTKDKIHPRVRETAKRLWGIYLLFTIAEVSLLLIGGMNLFDSVNHALTTMATGGFSTKQASIAAYDSPFIHYVMIVFMFIAGTNFTLHYHLLHKNFSVVAKNDEFKFYLKVIGIVVTVVVIGLLLADYAGIEKTFRDALFQVVSIVTTTGYVTSDYELWGPFFQVLFFLLLFTGGSAGSTGGGIKMVRHFLLIKNSMMELKRLIHPRAVIPVRFNKSTVPTDIISNVLAFFLFYIFIFLIGTLVMSLIGMDFISALGASATSIGNVGPGIGTVGPTSNFANVPDMGKWVLTFLMLLGRLELFTVLVIFSRAFWKK</sequence>
<keyword evidence="10" id="KW-0406">Ion transport</keyword>
<feature type="transmembrane region" description="Helical" evidence="12">
    <location>
        <begin position="390"/>
        <end position="415"/>
    </location>
</feature>
<feature type="transmembrane region" description="Helical" evidence="12">
    <location>
        <begin position="455"/>
        <end position="480"/>
    </location>
</feature>
<keyword evidence="7 12" id="KW-0812">Transmembrane</keyword>
<feature type="transmembrane region" description="Helical" evidence="12">
    <location>
        <begin position="70"/>
        <end position="95"/>
    </location>
</feature>
<dbReference type="Pfam" id="PF02386">
    <property type="entry name" value="TrkH"/>
    <property type="match status" value="1"/>
</dbReference>
<feature type="transmembrane region" description="Helical" evidence="12">
    <location>
        <begin position="236"/>
        <end position="254"/>
    </location>
</feature>
<dbReference type="PANTHER" id="PTHR32024:SF2">
    <property type="entry name" value="TRK SYSTEM POTASSIUM UPTAKE PROTEIN TRKG-RELATED"/>
    <property type="match status" value="1"/>
</dbReference>
<keyword evidence="11 12" id="KW-0472">Membrane</keyword>
<keyword evidence="9 12" id="KW-1133">Transmembrane helix</keyword>
<evidence type="ECO:0000256" key="1">
    <source>
        <dbReference type="ARBA" id="ARBA00004429"/>
    </source>
</evidence>
<dbReference type="InterPro" id="IPR004772">
    <property type="entry name" value="TrkH"/>
</dbReference>
<dbReference type="InterPro" id="IPR003445">
    <property type="entry name" value="Cat_transpt"/>
</dbReference>
<feature type="transmembrane region" description="Helical" evidence="12">
    <location>
        <begin position="136"/>
        <end position="163"/>
    </location>
</feature>
<evidence type="ECO:0000256" key="4">
    <source>
        <dbReference type="ARBA" id="ARBA00022475"/>
    </source>
</evidence>
<reference evidence="13" key="1">
    <citation type="journal article" date="2015" name="Proc. Natl. Acad. Sci. U.S.A.">
        <title>Networks of energetic and metabolic interactions define dynamics in microbial communities.</title>
        <authorList>
            <person name="Embree M."/>
            <person name="Liu J.K."/>
            <person name="Al-Bassam M.M."/>
            <person name="Zengler K."/>
        </authorList>
    </citation>
    <scope>NUCLEOTIDE SEQUENCE</scope>
</reference>
<evidence type="ECO:0000256" key="8">
    <source>
        <dbReference type="ARBA" id="ARBA00022958"/>
    </source>
</evidence>
<accession>A0A0W8G055</accession>
<protein>
    <submittedName>
        <fullName evidence="13">Potassium uptake protein trkh</fullName>
    </submittedName>
</protein>
<dbReference type="EMBL" id="LNQE01000443">
    <property type="protein sequence ID" value="KUG26543.1"/>
    <property type="molecule type" value="Genomic_DNA"/>
</dbReference>
<comment type="caution">
    <text evidence="13">The sequence shown here is derived from an EMBL/GenBank/DDBJ whole genome shotgun (WGS) entry which is preliminary data.</text>
</comment>
<dbReference type="AlphaFoldDB" id="A0A0W8G055"/>
<keyword evidence="8" id="KW-0630">Potassium</keyword>
<dbReference type="PIRSF" id="PIRSF006247">
    <property type="entry name" value="TrkH"/>
    <property type="match status" value="1"/>
</dbReference>
<evidence type="ECO:0000256" key="11">
    <source>
        <dbReference type="ARBA" id="ARBA00023136"/>
    </source>
</evidence>
<feature type="transmembrane region" description="Helical" evidence="12">
    <location>
        <begin position="329"/>
        <end position="351"/>
    </location>
</feature>
<feature type="transmembrane region" description="Helical" evidence="12">
    <location>
        <begin position="37"/>
        <end position="58"/>
    </location>
</feature>
<evidence type="ECO:0000256" key="9">
    <source>
        <dbReference type="ARBA" id="ARBA00022989"/>
    </source>
</evidence>
<evidence type="ECO:0000256" key="7">
    <source>
        <dbReference type="ARBA" id="ARBA00022692"/>
    </source>
</evidence>
<dbReference type="GO" id="GO:0015379">
    <property type="term" value="F:potassium:chloride symporter activity"/>
    <property type="evidence" value="ECO:0007669"/>
    <property type="project" value="InterPro"/>
</dbReference>
<organism evidence="13">
    <name type="scientific">hydrocarbon metagenome</name>
    <dbReference type="NCBI Taxonomy" id="938273"/>
    <lineage>
        <taxon>unclassified sequences</taxon>
        <taxon>metagenomes</taxon>
        <taxon>ecological metagenomes</taxon>
    </lineage>
</organism>
<name>A0A0W8G055_9ZZZZ</name>
<evidence type="ECO:0000256" key="12">
    <source>
        <dbReference type="SAM" id="Phobius"/>
    </source>
</evidence>
<comment type="similarity">
    <text evidence="2">Belongs to the TrkH potassium transport family.</text>
</comment>
<keyword evidence="4" id="KW-1003">Cell membrane</keyword>
<evidence type="ECO:0000256" key="2">
    <source>
        <dbReference type="ARBA" id="ARBA00009137"/>
    </source>
</evidence>
<feature type="transmembrane region" description="Helical" evidence="12">
    <location>
        <begin position="7"/>
        <end position="31"/>
    </location>
</feature>
<proteinExistence type="inferred from homology"/>
<dbReference type="PANTHER" id="PTHR32024">
    <property type="entry name" value="TRK SYSTEM POTASSIUM UPTAKE PROTEIN TRKG-RELATED"/>
    <property type="match status" value="1"/>
</dbReference>
<keyword evidence="3" id="KW-0813">Transport</keyword>
<evidence type="ECO:0000256" key="3">
    <source>
        <dbReference type="ARBA" id="ARBA00022448"/>
    </source>
</evidence>
<evidence type="ECO:0000256" key="5">
    <source>
        <dbReference type="ARBA" id="ARBA00022519"/>
    </source>
</evidence>
<feature type="transmembrane region" description="Helical" evidence="12">
    <location>
        <begin position="184"/>
        <end position="207"/>
    </location>
</feature>
<evidence type="ECO:0000256" key="6">
    <source>
        <dbReference type="ARBA" id="ARBA00022538"/>
    </source>
</evidence>
<keyword evidence="6" id="KW-0633">Potassium transport</keyword>